<dbReference type="CDD" id="cd01127">
    <property type="entry name" value="TrwB_TraG_TraD_VirD4"/>
    <property type="match status" value="1"/>
</dbReference>
<evidence type="ECO:0000313" key="1">
    <source>
        <dbReference type="EMBL" id="RIH84707.1"/>
    </source>
</evidence>
<dbReference type="InterPro" id="IPR027417">
    <property type="entry name" value="P-loop_NTPase"/>
</dbReference>
<gene>
    <name evidence="1" type="ORF">Mterra_01887</name>
</gene>
<organism evidence="1 2">
    <name type="scientific">Calidithermus terrae</name>
    <dbReference type="NCBI Taxonomy" id="1408545"/>
    <lineage>
        <taxon>Bacteria</taxon>
        <taxon>Thermotogati</taxon>
        <taxon>Deinococcota</taxon>
        <taxon>Deinococci</taxon>
        <taxon>Thermales</taxon>
        <taxon>Thermaceae</taxon>
        <taxon>Calidithermus</taxon>
    </lineage>
</organism>
<keyword evidence="2" id="KW-1185">Reference proteome</keyword>
<dbReference type="OrthoDB" id="31012at2"/>
<evidence type="ECO:0000313" key="2">
    <source>
        <dbReference type="Proteomes" id="UP000265715"/>
    </source>
</evidence>
<dbReference type="Gene3D" id="3.40.50.300">
    <property type="entry name" value="P-loop containing nucleotide triphosphate hydrolases"/>
    <property type="match status" value="1"/>
</dbReference>
<protein>
    <submittedName>
        <fullName evidence="1">Uncharacterized protein</fullName>
    </submittedName>
</protein>
<comment type="caution">
    <text evidence="1">The sequence shown here is derived from an EMBL/GenBank/DDBJ whole genome shotgun (WGS) entry which is preliminary data.</text>
</comment>
<dbReference type="AlphaFoldDB" id="A0A399EJ36"/>
<accession>A0A399EJ36</accession>
<dbReference type="Proteomes" id="UP000265715">
    <property type="component" value="Unassembled WGS sequence"/>
</dbReference>
<sequence length="237" mass="26888">MAGGQTLRLLTVGKSGSGKSTLNKDILRALRGRYRHLVICNIKRELSEFVPPWARFVVSDGERVDEEKLYRFIKRYRRVFFQVIDPKPQAFMDKLGRAVMRLRHVHVVVDEAHNLLEHGKEGRGFLMAITGGREQGISFQFITQSVMAGAGGLSKVVQRQCTHFITFRLTDVAEVKRILEMFGELGEGVARLARYNPQEGDPHPSEYAVKHMDASRAEVVRRDPADPARLRAYRLGS</sequence>
<dbReference type="RefSeq" id="WP_119314991.1">
    <property type="nucleotide sequence ID" value="NZ_QXDL01000069.1"/>
</dbReference>
<dbReference type="EMBL" id="QXDL01000069">
    <property type="protein sequence ID" value="RIH84707.1"/>
    <property type="molecule type" value="Genomic_DNA"/>
</dbReference>
<dbReference type="SUPFAM" id="SSF52540">
    <property type="entry name" value="P-loop containing nucleoside triphosphate hydrolases"/>
    <property type="match status" value="1"/>
</dbReference>
<name>A0A399EJ36_9DEIN</name>
<reference evidence="1 2" key="1">
    <citation type="submission" date="2018-08" db="EMBL/GenBank/DDBJ databases">
        <title>Meiothermus terrae DSM 26712 genome sequencing project.</title>
        <authorList>
            <person name="Da Costa M.S."/>
            <person name="Albuquerque L."/>
            <person name="Raposo P."/>
            <person name="Froufe H.J.C."/>
            <person name="Barroso C.S."/>
            <person name="Egas C."/>
        </authorList>
    </citation>
    <scope>NUCLEOTIDE SEQUENCE [LARGE SCALE GENOMIC DNA]</scope>
    <source>
        <strain evidence="1 2">DSM 26712</strain>
    </source>
</reference>
<proteinExistence type="predicted"/>